<dbReference type="PANTHER" id="PTHR31845:SF10">
    <property type="entry name" value="ZN(II)2CYS6 TRANSCRIPTION FACTOR (EUROFUNG)"/>
    <property type="match status" value="1"/>
</dbReference>
<dbReference type="Gene3D" id="4.10.240.10">
    <property type="entry name" value="Zn(2)-C6 fungal-type DNA-binding domain"/>
    <property type="match status" value="1"/>
</dbReference>
<dbReference type="SUPFAM" id="SSF57701">
    <property type="entry name" value="Zn2/Cys6 DNA-binding domain"/>
    <property type="match status" value="1"/>
</dbReference>
<keyword evidence="7" id="KW-0539">Nucleus</keyword>
<dbReference type="OrthoDB" id="5226580at2759"/>
<evidence type="ECO:0000256" key="6">
    <source>
        <dbReference type="ARBA" id="ARBA00023163"/>
    </source>
</evidence>
<dbReference type="PANTHER" id="PTHR31845">
    <property type="entry name" value="FINGER DOMAIN PROTEIN, PUTATIVE-RELATED"/>
    <property type="match status" value="1"/>
</dbReference>
<dbReference type="VEuPathDB" id="FungiDB:P174DRAFT_289109"/>
<evidence type="ECO:0000256" key="1">
    <source>
        <dbReference type="ARBA" id="ARBA00004123"/>
    </source>
</evidence>
<dbReference type="PROSITE" id="PS00463">
    <property type="entry name" value="ZN2_CY6_FUNGAL_1"/>
    <property type="match status" value="1"/>
</dbReference>
<evidence type="ECO:0000313" key="10">
    <source>
        <dbReference type="Proteomes" id="UP000234474"/>
    </source>
</evidence>
<dbReference type="RefSeq" id="XP_024678673.1">
    <property type="nucleotide sequence ID" value="XM_024821585.1"/>
</dbReference>
<dbReference type="GeneID" id="36528911"/>
<dbReference type="Proteomes" id="UP000234474">
    <property type="component" value="Unassembled WGS sequence"/>
</dbReference>
<keyword evidence="4" id="KW-0805">Transcription regulation</keyword>
<comment type="caution">
    <text evidence="9">The sequence shown here is derived from an EMBL/GenBank/DDBJ whole genome shotgun (WGS) entry which is preliminary data.</text>
</comment>
<evidence type="ECO:0000259" key="8">
    <source>
        <dbReference type="PROSITE" id="PS50048"/>
    </source>
</evidence>
<dbReference type="AlphaFoldDB" id="A0A2I1BXH9"/>
<dbReference type="InterPro" id="IPR007219">
    <property type="entry name" value="XnlR_reg_dom"/>
</dbReference>
<dbReference type="GO" id="GO:0008270">
    <property type="term" value="F:zinc ion binding"/>
    <property type="evidence" value="ECO:0007669"/>
    <property type="project" value="InterPro"/>
</dbReference>
<evidence type="ECO:0000313" key="9">
    <source>
        <dbReference type="EMBL" id="PKX90078.1"/>
    </source>
</evidence>
<protein>
    <recommendedName>
        <fullName evidence="8">Zn(2)-C6 fungal-type domain-containing protein</fullName>
    </recommendedName>
</protein>
<organism evidence="9 10">
    <name type="scientific">Aspergillus novofumigatus (strain IBT 16806)</name>
    <dbReference type="NCBI Taxonomy" id="1392255"/>
    <lineage>
        <taxon>Eukaryota</taxon>
        <taxon>Fungi</taxon>
        <taxon>Dikarya</taxon>
        <taxon>Ascomycota</taxon>
        <taxon>Pezizomycotina</taxon>
        <taxon>Eurotiomycetes</taxon>
        <taxon>Eurotiomycetidae</taxon>
        <taxon>Eurotiales</taxon>
        <taxon>Aspergillaceae</taxon>
        <taxon>Aspergillus</taxon>
        <taxon>Aspergillus subgen. Fumigati</taxon>
    </lineage>
</organism>
<evidence type="ECO:0000256" key="3">
    <source>
        <dbReference type="ARBA" id="ARBA00022833"/>
    </source>
</evidence>
<comment type="subcellular location">
    <subcellularLocation>
        <location evidence="1">Nucleus</location>
    </subcellularLocation>
</comment>
<keyword evidence="6" id="KW-0804">Transcription</keyword>
<sequence length="550" mass="62727">MVRRRPVRTREPKACQQCAYAKVKCDQQETGGCKRCSRLKRECTTQAPGAHKRNATSPLDVARLEKKLDTVACLVGVSSQITSGAASNSEHTNRPQAQKTSQLVLPWDGSPHFTHESASLILAKYRTEMAYHCPCVVIPLDMALPQWQQKRPLLLSAILVVASFEEADRRKHMTDHFLEHISRSIVKERHKSLDILQALLVCLSWHHFLFESEEQLGIILHLALAMLHSLGLHQRPHLSIGKSPQPCDHDTARTTDERRAYLGCFYTTCVTATCLKNMDPLRYTGYTEECCHVPEELQEYPTDMYLVRLVRLNRMAHRIIQIFPFDAYNPPHIASSDSVQTCVKALEEELKHLRPSSAQDRLQDSILALQYYSLELHLYETALDDDFIKSDRDSTGVRHDILHSGLTSAKDFFSTFSSLAPQYVLYLPYWVYQQYYHAVDALSKFLVLARKERDQINTLITIDVPTAVDMFIGKAKEAVRLLNDEESSLCKQEVFDQLISRVLAIEELHETRLAGVQSYDSNMIAASRNSIRDATFALPHGMSWQFLELE</sequence>
<proteinExistence type="predicted"/>
<keyword evidence="5" id="KW-0238">DNA-binding</keyword>
<dbReference type="GO" id="GO:0000981">
    <property type="term" value="F:DNA-binding transcription factor activity, RNA polymerase II-specific"/>
    <property type="evidence" value="ECO:0007669"/>
    <property type="project" value="InterPro"/>
</dbReference>
<dbReference type="GO" id="GO:0000976">
    <property type="term" value="F:transcription cis-regulatory region binding"/>
    <property type="evidence" value="ECO:0007669"/>
    <property type="project" value="TreeGrafter"/>
</dbReference>
<dbReference type="CDD" id="cd12148">
    <property type="entry name" value="fungal_TF_MHR"/>
    <property type="match status" value="1"/>
</dbReference>
<dbReference type="InterPro" id="IPR001138">
    <property type="entry name" value="Zn2Cys6_DnaBD"/>
</dbReference>
<evidence type="ECO:0000256" key="5">
    <source>
        <dbReference type="ARBA" id="ARBA00023125"/>
    </source>
</evidence>
<evidence type="ECO:0000256" key="7">
    <source>
        <dbReference type="ARBA" id="ARBA00023242"/>
    </source>
</evidence>
<dbReference type="GO" id="GO:0006351">
    <property type="term" value="P:DNA-templated transcription"/>
    <property type="evidence" value="ECO:0007669"/>
    <property type="project" value="InterPro"/>
</dbReference>
<keyword evidence="2" id="KW-0479">Metal-binding</keyword>
<dbReference type="EMBL" id="MSZS01000008">
    <property type="protein sequence ID" value="PKX90078.1"/>
    <property type="molecule type" value="Genomic_DNA"/>
</dbReference>
<dbReference type="GO" id="GO:0005634">
    <property type="term" value="C:nucleus"/>
    <property type="evidence" value="ECO:0007669"/>
    <property type="project" value="UniProtKB-SubCell"/>
</dbReference>
<evidence type="ECO:0000256" key="2">
    <source>
        <dbReference type="ARBA" id="ARBA00022723"/>
    </source>
</evidence>
<keyword evidence="3" id="KW-0862">Zinc</keyword>
<gene>
    <name evidence="9" type="ORF">P174DRAFT_289109</name>
</gene>
<dbReference type="Pfam" id="PF04082">
    <property type="entry name" value="Fungal_trans"/>
    <property type="match status" value="1"/>
</dbReference>
<dbReference type="InterPro" id="IPR036864">
    <property type="entry name" value="Zn2-C6_fun-type_DNA-bd_sf"/>
</dbReference>
<dbReference type="InterPro" id="IPR051089">
    <property type="entry name" value="prtT"/>
</dbReference>
<dbReference type="OMA" id="HFTHESA"/>
<evidence type="ECO:0000256" key="4">
    <source>
        <dbReference type="ARBA" id="ARBA00023015"/>
    </source>
</evidence>
<reference evidence="10" key="1">
    <citation type="journal article" date="2018" name="Proc. Natl. Acad. Sci. U.S.A.">
        <title>Linking secondary metabolites to gene clusters through genome sequencing of six diverse Aspergillus species.</title>
        <authorList>
            <person name="Kaerboelling I."/>
            <person name="Vesth T.C."/>
            <person name="Frisvad J.C."/>
            <person name="Nybo J.L."/>
            <person name="Theobald S."/>
            <person name="Kuo A."/>
            <person name="Bowyer P."/>
            <person name="Matsuda Y."/>
            <person name="Mondo S."/>
            <person name="Lyhne E.K."/>
            <person name="Kogle M.E."/>
            <person name="Clum A."/>
            <person name="Lipzen A."/>
            <person name="Salamov A."/>
            <person name="Ngan C.Y."/>
            <person name="Daum C."/>
            <person name="Chiniquy J."/>
            <person name="Barry K."/>
            <person name="LaButti K."/>
            <person name="Haridas S."/>
            <person name="Simmons B.A."/>
            <person name="Magnuson J.K."/>
            <person name="Mortensen U.H."/>
            <person name="Larsen T.O."/>
            <person name="Grigoriev I.V."/>
            <person name="Baker S.E."/>
            <person name="Andersen M.R."/>
        </authorList>
    </citation>
    <scope>NUCLEOTIDE SEQUENCE [LARGE SCALE GENOMIC DNA]</scope>
    <source>
        <strain evidence="10">IBT 16806</strain>
    </source>
</reference>
<feature type="domain" description="Zn(2)-C6 fungal-type" evidence="8">
    <location>
        <begin position="14"/>
        <end position="45"/>
    </location>
</feature>
<keyword evidence="10" id="KW-1185">Reference proteome</keyword>
<name>A0A2I1BXH9_ASPN1</name>
<dbReference type="SMART" id="SM00066">
    <property type="entry name" value="GAL4"/>
    <property type="match status" value="1"/>
</dbReference>
<dbReference type="PROSITE" id="PS50048">
    <property type="entry name" value="ZN2_CY6_FUNGAL_2"/>
    <property type="match status" value="1"/>
</dbReference>
<dbReference type="STRING" id="1392255.A0A2I1BXH9"/>
<accession>A0A2I1BXH9</accession>
<dbReference type="CDD" id="cd00067">
    <property type="entry name" value="GAL4"/>
    <property type="match status" value="1"/>
</dbReference>